<dbReference type="OrthoDB" id="679569at2"/>
<keyword evidence="3" id="KW-1185">Reference proteome</keyword>
<gene>
    <name evidence="2" type="ORF">SAMN05661099_0067</name>
</gene>
<feature type="signal peptide" evidence="1">
    <location>
        <begin position="1"/>
        <end position="15"/>
    </location>
</feature>
<dbReference type="EMBL" id="FUYR01000001">
    <property type="protein sequence ID" value="SKB27619.1"/>
    <property type="molecule type" value="Genomic_DNA"/>
</dbReference>
<proteinExistence type="predicted"/>
<dbReference type="PROSITE" id="PS51257">
    <property type="entry name" value="PROKAR_LIPOPROTEIN"/>
    <property type="match status" value="1"/>
</dbReference>
<accession>A0A1T4ZYQ5</accession>
<dbReference type="Proteomes" id="UP000189981">
    <property type="component" value="Unassembled WGS sequence"/>
</dbReference>
<reference evidence="3" key="1">
    <citation type="submission" date="2017-02" db="EMBL/GenBank/DDBJ databases">
        <authorList>
            <person name="Varghese N."/>
            <person name="Submissions S."/>
        </authorList>
    </citation>
    <scope>NUCLEOTIDE SEQUENCE [LARGE SCALE GENOMIC DNA]</scope>
    <source>
        <strain evidence="3">DSM 22385</strain>
    </source>
</reference>
<evidence type="ECO:0000256" key="1">
    <source>
        <dbReference type="SAM" id="SignalP"/>
    </source>
</evidence>
<evidence type="ECO:0000313" key="3">
    <source>
        <dbReference type="Proteomes" id="UP000189981"/>
    </source>
</evidence>
<organism evidence="2 3">
    <name type="scientific">Daejeonella lutea</name>
    <dbReference type="NCBI Taxonomy" id="572036"/>
    <lineage>
        <taxon>Bacteria</taxon>
        <taxon>Pseudomonadati</taxon>
        <taxon>Bacteroidota</taxon>
        <taxon>Sphingobacteriia</taxon>
        <taxon>Sphingobacteriales</taxon>
        <taxon>Sphingobacteriaceae</taxon>
        <taxon>Daejeonella</taxon>
    </lineage>
</organism>
<protein>
    <submittedName>
        <fullName evidence="2">Uncharacterized protein</fullName>
    </submittedName>
</protein>
<keyword evidence="1" id="KW-0732">Signal</keyword>
<dbReference type="AlphaFoldDB" id="A0A1T4ZYQ5"/>
<evidence type="ECO:0000313" key="2">
    <source>
        <dbReference type="EMBL" id="SKB27619.1"/>
    </source>
</evidence>
<dbReference type="RefSeq" id="WP_079700585.1">
    <property type="nucleotide sequence ID" value="NZ_FUYR01000001.1"/>
</dbReference>
<dbReference type="STRING" id="572036.SAMN05661099_0067"/>
<name>A0A1T4ZYQ5_9SPHI</name>
<feature type="chain" id="PRO_5012120331" evidence="1">
    <location>
        <begin position="16"/>
        <end position="157"/>
    </location>
</feature>
<sequence>MKLFKYLFLATFSFAACQSEPSKNVTAPEKEETMDSEKTLVVPWNVQIGDSTNALEIRRDPAADMTNLEPSDIVDALNLKYPEIKLQWVKLDGEKALVSIADATYLTQQTGSEGAQAYLAEATYSLTELKGITAVEFDFEEGDHARPGVYKRTDFKF</sequence>